<proteinExistence type="inferred from homology"/>
<feature type="region of interest" description="Disordered" evidence="6">
    <location>
        <begin position="552"/>
        <end position="578"/>
    </location>
</feature>
<dbReference type="SUPFAM" id="SSF52768">
    <property type="entry name" value="Arginase/deacetylase"/>
    <property type="match status" value="1"/>
</dbReference>
<dbReference type="EC" id="3.5.1.98" evidence="2"/>
<dbReference type="Gene3D" id="3.40.800.20">
    <property type="entry name" value="Histone deacetylase domain"/>
    <property type="match status" value="1"/>
</dbReference>
<reference evidence="9 10" key="1">
    <citation type="submission" date="2021-06" db="EMBL/GenBank/DDBJ databases">
        <authorList>
            <person name="Kallberg Y."/>
            <person name="Tangrot J."/>
            <person name="Rosling A."/>
        </authorList>
    </citation>
    <scope>NUCLEOTIDE SEQUENCE [LARGE SCALE GENOMIC DNA]</scope>
    <source>
        <strain evidence="9 10">120-4 pot B 10/14</strain>
    </source>
</reference>
<dbReference type="InterPro" id="IPR006137">
    <property type="entry name" value="NADH_UbQ_OxRdtase-like_20kDa"/>
</dbReference>
<dbReference type="Pfam" id="PF01058">
    <property type="entry name" value="Oxidored_q6"/>
    <property type="match status" value="1"/>
</dbReference>
<dbReference type="Proteomes" id="UP000789901">
    <property type="component" value="Unassembled WGS sequence"/>
</dbReference>
<feature type="domain" description="Histone deacetylase" evidence="7">
    <location>
        <begin position="227"/>
        <end position="489"/>
    </location>
</feature>
<dbReference type="SUPFAM" id="SSF56770">
    <property type="entry name" value="HydA/Nqo6-like"/>
    <property type="match status" value="1"/>
</dbReference>
<dbReference type="InterPro" id="IPR003084">
    <property type="entry name" value="HDAC_I/II"/>
</dbReference>
<evidence type="ECO:0000256" key="3">
    <source>
        <dbReference type="ARBA" id="ARBA00022801"/>
    </source>
</evidence>
<name>A0ABN7UB04_GIGMA</name>
<keyword evidence="5" id="KW-0479">Metal-binding</keyword>
<evidence type="ECO:0000256" key="2">
    <source>
        <dbReference type="ARBA" id="ARBA00012111"/>
    </source>
</evidence>
<evidence type="ECO:0000313" key="9">
    <source>
        <dbReference type="EMBL" id="CAG8552947.1"/>
    </source>
</evidence>
<sequence length="631" mass="70958">MFTSKVILRNLIPLGTGKQLQLLSKVPKQKTQQAKATKDVSAPYQLTLRYNQVRGLATEGRTTITPDSSPASAVKKLSPGDFALAQPANTAEYVLSTIDKVVNYARQGSIWPMTFGLACCAVEMMHMAAARYDQDRLGIVFRASPRQSDVMIVAGTLTNKMAPALRKMPEPRWVISMGSCANGGGYYHYSYSVVRGIVPVDIYVPGCPPTAEALLYGVLQLQKKMRRSRRPRPGTIEELTQFHTDDYINFLSRVTADNVDTCIKDFNVGDDCPAFDGLLEYCRRAAGGSLEGAARINNGLCDIAVNWAGGLHHAKKQEASGFCYVNDIVIAILELLRFHQRVLYIDIDIHHGDGVEEAFYTTDRVMTLSFHNFGEYFPGTGDINDIGIGKGKYYAVNFPLREGIDDESYKSVFEPVVTRTIEWYQPEVIVLQCGADSLSGDRLGCFNLSSKGHAHCVRFVKKFNIPMLVLGGGGYTVRNVSRAWAYETGVIVGQEIGPELPPRSEHDYFEYFGHDNKIDVLSSNMENKNTREYLEKITLKVFENLDRSRHTPSVQLQEIPGKNYDFDEHSDDDNLDERVPRRLRDKHIVPDNEYYDSSDEECTFKIPIPNEYGPSRYVRSYRHKLIKNSQK</sequence>
<protein>
    <recommendedName>
        <fullName evidence="2">histone deacetylase</fullName>
        <ecNumber evidence="2">3.5.1.98</ecNumber>
    </recommendedName>
</protein>
<comment type="similarity">
    <text evidence="1">Belongs to the histone deacetylase family. HD type 1 subfamily.</text>
</comment>
<keyword evidence="5" id="KW-0408">Iron</keyword>
<evidence type="ECO:0000256" key="6">
    <source>
        <dbReference type="SAM" id="MobiDB-lite"/>
    </source>
</evidence>
<dbReference type="InterPro" id="IPR000286">
    <property type="entry name" value="HDACs"/>
</dbReference>
<comment type="caution">
    <text evidence="9">The sequence shown here is derived from an EMBL/GenBank/DDBJ whole genome shotgun (WGS) entry which is preliminary data.</text>
</comment>
<keyword evidence="4" id="KW-0156">Chromatin regulator</keyword>
<dbReference type="PANTHER" id="PTHR10625">
    <property type="entry name" value="HISTONE DEACETYLASE HDAC1-RELATED"/>
    <property type="match status" value="1"/>
</dbReference>
<keyword evidence="5" id="KW-0411">Iron-sulfur</keyword>
<dbReference type="InterPro" id="IPR023801">
    <property type="entry name" value="His_deacetylse_dom"/>
</dbReference>
<keyword evidence="10" id="KW-1185">Reference proteome</keyword>
<evidence type="ECO:0000313" key="10">
    <source>
        <dbReference type="Proteomes" id="UP000789901"/>
    </source>
</evidence>
<evidence type="ECO:0000259" key="7">
    <source>
        <dbReference type="Pfam" id="PF00850"/>
    </source>
</evidence>
<comment type="similarity">
    <text evidence="5">Belongs to the complex I 20 kDa subunit family.</text>
</comment>
<evidence type="ECO:0000256" key="5">
    <source>
        <dbReference type="RuleBase" id="RU004464"/>
    </source>
</evidence>
<dbReference type="PRINTS" id="PR01271">
    <property type="entry name" value="HISDACETLASE"/>
</dbReference>
<dbReference type="PANTHER" id="PTHR10625:SF10">
    <property type="entry name" value="HISTONE DEACETYLASE HDAC1"/>
    <property type="match status" value="1"/>
</dbReference>
<dbReference type="NCBIfam" id="NF005012">
    <property type="entry name" value="PRK06411.1"/>
    <property type="match status" value="1"/>
</dbReference>
<organism evidence="9 10">
    <name type="scientific">Gigaspora margarita</name>
    <dbReference type="NCBI Taxonomy" id="4874"/>
    <lineage>
        <taxon>Eukaryota</taxon>
        <taxon>Fungi</taxon>
        <taxon>Fungi incertae sedis</taxon>
        <taxon>Mucoromycota</taxon>
        <taxon>Glomeromycotina</taxon>
        <taxon>Glomeromycetes</taxon>
        <taxon>Diversisporales</taxon>
        <taxon>Gigasporaceae</taxon>
        <taxon>Gigaspora</taxon>
    </lineage>
</organism>
<dbReference type="PRINTS" id="PR01270">
    <property type="entry name" value="HDASUPER"/>
</dbReference>
<dbReference type="InterPro" id="IPR006138">
    <property type="entry name" value="NADH_UQ_OxRdtase_20Kd_su"/>
</dbReference>
<keyword evidence="5" id="KW-0520">NAD</keyword>
<dbReference type="InterPro" id="IPR037138">
    <property type="entry name" value="His_deacetylse_dom_sf"/>
</dbReference>
<evidence type="ECO:0000259" key="8">
    <source>
        <dbReference type="Pfam" id="PF01058"/>
    </source>
</evidence>
<gene>
    <name evidence="9" type="ORF">GMARGA_LOCUS4643</name>
</gene>
<dbReference type="EMBL" id="CAJVQB010001846">
    <property type="protein sequence ID" value="CAG8552947.1"/>
    <property type="molecule type" value="Genomic_DNA"/>
</dbReference>
<dbReference type="InterPro" id="IPR023696">
    <property type="entry name" value="Ureohydrolase_dom_sf"/>
</dbReference>
<dbReference type="NCBIfam" id="TIGR01957">
    <property type="entry name" value="nuoB_fam"/>
    <property type="match status" value="1"/>
</dbReference>
<feature type="domain" description="NADH:ubiquinone oxidoreductase-like 20kDa subunit" evidence="8">
    <location>
        <begin position="119"/>
        <end position="221"/>
    </location>
</feature>
<accession>A0ABN7UB04</accession>
<evidence type="ECO:0000256" key="1">
    <source>
        <dbReference type="ARBA" id="ARBA00006457"/>
    </source>
</evidence>
<keyword evidence="3" id="KW-0378">Hydrolase</keyword>
<keyword evidence="5" id="KW-0004">4Fe-4S</keyword>
<evidence type="ECO:0000256" key="4">
    <source>
        <dbReference type="ARBA" id="ARBA00022853"/>
    </source>
</evidence>
<dbReference type="Pfam" id="PF00850">
    <property type="entry name" value="Hist_deacetyl"/>
    <property type="match status" value="1"/>
</dbReference>